<evidence type="ECO:0000313" key="3">
    <source>
        <dbReference type="Proteomes" id="UP000012073"/>
    </source>
</evidence>
<accession>R7Q659</accession>
<dbReference type="Proteomes" id="UP000012073">
    <property type="component" value="Unassembled WGS sequence"/>
</dbReference>
<feature type="region of interest" description="Disordered" evidence="1">
    <location>
        <begin position="336"/>
        <end position="369"/>
    </location>
</feature>
<dbReference type="Gramene" id="CDF34002">
    <property type="protein sequence ID" value="CDF34002"/>
    <property type="gene ID" value="CHC_T00002635001"/>
</dbReference>
<dbReference type="RefSeq" id="XP_005713821.1">
    <property type="nucleotide sequence ID" value="XM_005713764.1"/>
</dbReference>
<dbReference type="EMBL" id="HG001666">
    <property type="protein sequence ID" value="CDF34002.1"/>
    <property type="molecule type" value="Genomic_DNA"/>
</dbReference>
<protein>
    <submittedName>
        <fullName evidence="2">Uncharacterized protein</fullName>
    </submittedName>
</protein>
<evidence type="ECO:0000256" key="1">
    <source>
        <dbReference type="SAM" id="MobiDB-lite"/>
    </source>
</evidence>
<gene>
    <name evidence="2" type="ORF">CHC_T00002635001</name>
</gene>
<organism evidence="2 3">
    <name type="scientific">Chondrus crispus</name>
    <name type="common">Carrageen Irish moss</name>
    <name type="synonym">Polymorpha crispa</name>
    <dbReference type="NCBI Taxonomy" id="2769"/>
    <lineage>
        <taxon>Eukaryota</taxon>
        <taxon>Rhodophyta</taxon>
        <taxon>Florideophyceae</taxon>
        <taxon>Rhodymeniophycidae</taxon>
        <taxon>Gigartinales</taxon>
        <taxon>Gigartinaceae</taxon>
        <taxon>Chondrus</taxon>
    </lineage>
</organism>
<feature type="compositionally biased region" description="Low complexity" evidence="1">
    <location>
        <begin position="27"/>
        <end position="45"/>
    </location>
</feature>
<name>R7Q659_CHOCR</name>
<dbReference type="KEGG" id="ccp:CHC_T00002635001"/>
<dbReference type="GeneID" id="17321536"/>
<dbReference type="AlphaFoldDB" id="R7Q659"/>
<sequence length="462" mass="52457">MQAQKKGKPPGTQRPDRGRQNHHSQMRHLQMQQQFQQEQKQSLFQVDEGHSDEPYKYSFEEISHSYANPVWDPVDSRHMSSAMSSQDVNRMQGVSAPTAQRDLVWRPKPSQGMGLVAASLSGQTIEHSQNLQKPISEQVQEICPLANQLSHAEAHALQESTQIKQELQEIERQRLSSSRYVQTSSHPPNVSVSAQLHLSPNGEVAPRAPYPTEQQHLLNLQQQFPDTDVYNQRDPHGQQKFQALGMDLHATSTYNSRSNTNTWKVPSNLAFRHTLAGSRQVEEVPVASLYQPFQWNGQKTNHRIPSEDVFEDKNQYVRKASDVADRAKLAHRGVLKEAQRSKEMEAEARGEPLSAKEKERERSRRESAVTRKRAEIYIQELEKTARNVPYLENTIQRLLAECQRLRVMVSPGGHDPVEKHHLSAPMSLFSRSEGTKSEPGMVESPNTSSATRVVGELKELDL</sequence>
<reference evidence="3" key="1">
    <citation type="journal article" date="2013" name="Proc. Natl. Acad. Sci. U.S.A.">
        <title>Genome structure and metabolic features in the red seaweed Chondrus crispus shed light on evolution of the Archaeplastida.</title>
        <authorList>
            <person name="Collen J."/>
            <person name="Porcel B."/>
            <person name="Carre W."/>
            <person name="Ball S.G."/>
            <person name="Chaparro C."/>
            <person name="Tonon T."/>
            <person name="Barbeyron T."/>
            <person name="Michel G."/>
            <person name="Noel B."/>
            <person name="Valentin K."/>
            <person name="Elias M."/>
            <person name="Artiguenave F."/>
            <person name="Arun A."/>
            <person name="Aury J.M."/>
            <person name="Barbosa-Neto J.F."/>
            <person name="Bothwell J.H."/>
            <person name="Bouget F.Y."/>
            <person name="Brillet L."/>
            <person name="Cabello-Hurtado F."/>
            <person name="Capella-Gutierrez S."/>
            <person name="Charrier B."/>
            <person name="Cladiere L."/>
            <person name="Cock J.M."/>
            <person name="Coelho S.M."/>
            <person name="Colleoni C."/>
            <person name="Czjzek M."/>
            <person name="Da Silva C."/>
            <person name="Delage L."/>
            <person name="Denoeud F."/>
            <person name="Deschamps P."/>
            <person name="Dittami S.M."/>
            <person name="Gabaldon T."/>
            <person name="Gachon C.M."/>
            <person name="Groisillier A."/>
            <person name="Herve C."/>
            <person name="Jabbari K."/>
            <person name="Katinka M."/>
            <person name="Kloareg B."/>
            <person name="Kowalczyk N."/>
            <person name="Labadie K."/>
            <person name="Leblanc C."/>
            <person name="Lopez P.J."/>
            <person name="McLachlan D.H."/>
            <person name="Meslet-Cladiere L."/>
            <person name="Moustafa A."/>
            <person name="Nehr Z."/>
            <person name="Nyvall Collen P."/>
            <person name="Panaud O."/>
            <person name="Partensky F."/>
            <person name="Poulain J."/>
            <person name="Rensing S.A."/>
            <person name="Rousvoal S."/>
            <person name="Samson G."/>
            <person name="Symeonidi A."/>
            <person name="Weissenbach J."/>
            <person name="Zambounis A."/>
            <person name="Wincker P."/>
            <person name="Boyen C."/>
        </authorList>
    </citation>
    <scope>NUCLEOTIDE SEQUENCE [LARGE SCALE GENOMIC DNA]</scope>
    <source>
        <strain evidence="3">cv. Stackhouse</strain>
    </source>
</reference>
<feature type="region of interest" description="Disordered" evidence="1">
    <location>
        <begin position="430"/>
        <end position="462"/>
    </location>
</feature>
<evidence type="ECO:0000313" key="2">
    <source>
        <dbReference type="EMBL" id="CDF34002.1"/>
    </source>
</evidence>
<keyword evidence="3" id="KW-1185">Reference proteome</keyword>
<feature type="region of interest" description="Disordered" evidence="1">
    <location>
        <begin position="1"/>
        <end position="49"/>
    </location>
</feature>
<proteinExistence type="predicted"/>